<feature type="chain" id="PRO_5020348209" evidence="1">
    <location>
        <begin position="31"/>
        <end position="579"/>
    </location>
</feature>
<organism evidence="3 4">
    <name type="scientific">Sphaerotilus mobilis</name>
    <dbReference type="NCBI Taxonomy" id="47994"/>
    <lineage>
        <taxon>Bacteria</taxon>
        <taxon>Pseudomonadati</taxon>
        <taxon>Pseudomonadota</taxon>
        <taxon>Betaproteobacteria</taxon>
        <taxon>Burkholderiales</taxon>
        <taxon>Sphaerotilaceae</taxon>
        <taxon>Sphaerotilus</taxon>
    </lineage>
</organism>
<feature type="domain" description="Caspase family p20" evidence="2">
    <location>
        <begin position="35"/>
        <end position="172"/>
    </location>
</feature>
<dbReference type="Gene3D" id="3.40.50.1460">
    <property type="match status" value="1"/>
</dbReference>
<dbReference type="InterPro" id="IPR011600">
    <property type="entry name" value="Pept_C14_caspase"/>
</dbReference>
<dbReference type="RefSeq" id="WP_130481520.1">
    <property type="nucleotide sequence ID" value="NZ_SGWV01000008.1"/>
</dbReference>
<dbReference type="PANTHER" id="PTHR23150">
    <property type="entry name" value="SULFATASE MODIFYING FACTOR 1, 2"/>
    <property type="match status" value="1"/>
</dbReference>
<evidence type="ECO:0000256" key="1">
    <source>
        <dbReference type="SAM" id="SignalP"/>
    </source>
</evidence>
<dbReference type="Gene3D" id="3.90.1580.10">
    <property type="entry name" value="paralog of FGE (formylglycine-generating enzyme)"/>
    <property type="match status" value="1"/>
</dbReference>
<reference evidence="3 4" key="1">
    <citation type="submission" date="2019-02" db="EMBL/GenBank/DDBJ databases">
        <title>Genomic Encyclopedia of Type Strains, Phase IV (KMG-IV): sequencing the most valuable type-strain genomes for metagenomic binning, comparative biology and taxonomic classification.</title>
        <authorList>
            <person name="Goeker M."/>
        </authorList>
    </citation>
    <scope>NUCLEOTIDE SEQUENCE [LARGE SCALE GENOMIC DNA]</scope>
    <source>
        <strain evidence="3 4">DSM 10617</strain>
    </source>
</reference>
<dbReference type="PROSITE" id="PS50208">
    <property type="entry name" value="CASPASE_P20"/>
    <property type="match status" value="1"/>
</dbReference>
<dbReference type="Pfam" id="PF00656">
    <property type="entry name" value="Peptidase_C14"/>
    <property type="match status" value="1"/>
</dbReference>
<name>A0A4Q7LQH7_9BURK</name>
<dbReference type="OrthoDB" id="9768004at2"/>
<proteinExistence type="predicted"/>
<dbReference type="GO" id="GO:0006508">
    <property type="term" value="P:proteolysis"/>
    <property type="evidence" value="ECO:0007669"/>
    <property type="project" value="InterPro"/>
</dbReference>
<feature type="signal peptide" evidence="1">
    <location>
        <begin position="1"/>
        <end position="30"/>
    </location>
</feature>
<comment type="caution">
    <text evidence="3">The sequence shown here is derived from an EMBL/GenBank/DDBJ whole genome shotgun (WGS) entry which is preliminary data.</text>
</comment>
<dbReference type="InterPro" id="IPR016187">
    <property type="entry name" value="CTDL_fold"/>
</dbReference>
<keyword evidence="4" id="KW-1185">Reference proteome</keyword>
<gene>
    <name evidence="3" type="ORF">EV685_1679</name>
</gene>
<dbReference type="SUPFAM" id="SSF52129">
    <property type="entry name" value="Caspase-like"/>
    <property type="match status" value="1"/>
</dbReference>
<keyword evidence="1" id="KW-0732">Signal</keyword>
<protein>
    <submittedName>
        <fullName evidence="3">Formylglycine-generating enzyme required for sulfatase activity</fullName>
    </submittedName>
</protein>
<dbReference type="InterPro" id="IPR029030">
    <property type="entry name" value="Caspase-like_dom_sf"/>
</dbReference>
<dbReference type="AlphaFoldDB" id="A0A4Q7LQH7"/>
<dbReference type="GO" id="GO:0120147">
    <property type="term" value="F:formylglycine-generating oxidase activity"/>
    <property type="evidence" value="ECO:0007669"/>
    <property type="project" value="TreeGrafter"/>
</dbReference>
<dbReference type="InterPro" id="IPR042095">
    <property type="entry name" value="SUMF_sf"/>
</dbReference>
<dbReference type="InterPro" id="IPR005532">
    <property type="entry name" value="SUMF_dom"/>
</dbReference>
<evidence type="ECO:0000313" key="3">
    <source>
        <dbReference type="EMBL" id="RZS57115.1"/>
    </source>
</evidence>
<dbReference type="Pfam" id="PF03781">
    <property type="entry name" value="FGE-sulfatase"/>
    <property type="match status" value="1"/>
</dbReference>
<sequence length="579" mass="62949">MSHLAHLMRTFLLALCTLICALLGVSAAQAQTAAPKRVALLIGNADYQTENKLRNPVRDAELLAGVLKDKLRFSDVRIERNLGIAAMDRVIDDFIQLARGADSVVFYYSGHGMKRAADDRRNFLLPVDASVGRPGSLDVERQAVDAQRLRDRLKSLGARVTLLILDACRNGPVGSKSGDKGLARMGGSNQLLVAYATEEDQVAADGSGTNSPYARALALALQRPEPLLQQLDWVADEVEKEVPGQKPTRDGNLRATAWLGSPFAPVTPDNRVSIEDEAWALCRSASGSAVACEDYLSAYPQGRYLPLARTRLRELRETQPAPQRPSPPTVSTVAAGQVVKDCDVCPELVVIPGGSFVMGLSASETGRASDERPQRAVAVKGFLLGKYEVTQGEWKAVMGSNPSGFKDCGDRCPVEEVSWNEVQEYLKRLNAKSGKAYRLASEAEWEYAARAGTTTPFSTGQTITAAQANFDGNYTYNGGPKGEYRSKTVTVGSFGANIFGLHDMHGNVWEWVQDAWHDNYSGAPSDGSAWMNGGDQSRRVLRGGSWSSTPHRLRSASRFFDAPDDRSETVGFRVARTDF</sequence>
<dbReference type="SUPFAM" id="SSF56436">
    <property type="entry name" value="C-type lectin-like"/>
    <property type="match status" value="1"/>
</dbReference>
<dbReference type="PANTHER" id="PTHR23150:SF35">
    <property type="entry name" value="BLL6746 PROTEIN"/>
    <property type="match status" value="1"/>
</dbReference>
<dbReference type="InterPro" id="IPR051043">
    <property type="entry name" value="Sulfatase_Mod_Factor_Kinase"/>
</dbReference>
<dbReference type="GO" id="GO:0004197">
    <property type="term" value="F:cysteine-type endopeptidase activity"/>
    <property type="evidence" value="ECO:0007669"/>
    <property type="project" value="InterPro"/>
</dbReference>
<evidence type="ECO:0000313" key="4">
    <source>
        <dbReference type="Proteomes" id="UP000293433"/>
    </source>
</evidence>
<accession>A0A4Q7LQH7</accession>
<dbReference type="EMBL" id="SGWV01000008">
    <property type="protein sequence ID" value="RZS57115.1"/>
    <property type="molecule type" value="Genomic_DNA"/>
</dbReference>
<dbReference type="InterPro" id="IPR001309">
    <property type="entry name" value="Pept_C14_p20"/>
</dbReference>
<dbReference type="Proteomes" id="UP000293433">
    <property type="component" value="Unassembled WGS sequence"/>
</dbReference>
<evidence type="ECO:0000259" key="2">
    <source>
        <dbReference type="PROSITE" id="PS50208"/>
    </source>
</evidence>